<keyword evidence="4" id="KW-1185">Reference proteome</keyword>
<dbReference type="STRING" id="1799789.AX660_00410"/>
<gene>
    <name evidence="3" type="ORF">AX660_00410</name>
</gene>
<comment type="caution">
    <text evidence="3">The sequence shown here is derived from an EMBL/GenBank/DDBJ whole genome shotgun (WGS) entry which is preliminary data.</text>
</comment>
<dbReference type="NCBIfam" id="TIGR02595">
    <property type="entry name" value="PEP_CTERM"/>
    <property type="match status" value="1"/>
</dbReference>
<dbReference type="SUPFAM" id="SSF49785">
    <property type="entry name" value="Galactose-binding domain-like"/>
    <property type="match status" value="1"/>
</dbReference>
<dbReference type="Gene3D" id="2.60.120.260">
    <property type="entry name" value="Galactose-binding domain-like"/>
    <property type="match status" value="1"/>
</dbReference>
<dbReference type="InterPro" id="IPR008979">
    <property type="entry name" value="Galactose-bd-like_sf"/>
</dbReference>
<feature type="signal peptide" evidence="1">
    <location>
        <begin position="1"/>
        <end position="25"/>
    </location>
</feature>
<dbReference type="Proteomes" id="UP000070299">
    <property type="component" value="Unassembled WGS sequence"/>
</dbReference>
<dbReference type="AlphaFoldDB" id="A0A136A6V8"/>
<sequence length="251" mass="27431">MYSNKFIPTCITIFLTVVTATPVYAGPIISAIGATINAGPGYVDVDNDITNTYNQAGLYSNYQDNITDFDSYIASNPFHTSDYNNNEWFSAHTATSVTYDLGRIVGMNALALWNEESAGIATFNLLGSIDGDNFFSLADGLLPTDNYFDENLPYADYRYLPEVFGFETANVQYVRLDISGCRALKGSYDICSIGEIAFRAVDVPEPSSSIIFGLGLLGLVSRRLRNKAGKKVACSLNALSSIKGQSHVYQY</sequence>
<name>A0A136A6V8_9ALTE</name>
<dbReference type="EMBL" id="LSNE01000001">
    <property type="protein sequence ID" value="KXI30962.1"/>
    <property type="molecule type" value="Genomic_DNA"/>
</dbReference>
<feature type="domain" description="Ice-binding protein C-terminal" evidence="2">
    <location>
        <begin position="202"/>
        <end position="223"/>
    </location>
</feature>
<dbReference type="OrthoDB" id="9152028at2"/>
<dbReference type="InterPro" id="IPR013424">
    <property type="entry name" value="Ice-binding_C"/>
</dbReference>
<keyword evidence="1" id="KW-0732">Signal</keyword>
<protein>
    <recommendedName>
        <fullName evidence="2">Ice-binding protein C-terminal domain-containing protein</fullName>
    </recommendedName>
</protein>
<evidence type="ECO:0000313" key="3">
    <source>
        <dbReference type="EMBL" id="KXI30962.1"/>
    </source>
</evidence>
<dbReference type="RefSeq" id="WP_068370855.1">
    <property type="nucleotide sequence ID" value="NZ_LSNE01000001.1"/>
</dbReference>
<evidence type="ECO:0000256" key="1">
    <source>
        <dbReference type="SAM" id="SignalP"/>
    </source>
</evidence>
<accession>A0A136A6V8</accession>
<evidence type="ECO:0000313" key="4">
    <source>
        <dbReference type="Proteomes" id="UP000070299"/>
    </source>
</evidence>
<reference evidence="4" key="1">
    <citation type="submission" date="2016-02" db="EMBL/GenBank/DDBJ databases">
        <authorList>
            <person name="Schultz-Johansen M."/>
            <person name="Glaring M.A."/>
            <person name="Bech P.K."/>
            <person name="Stougaard P."/>
        </authorList>
    </citation>
    <scope>NUCLEOTIDE SEQUENCE [LARGE SCALE GENOMIC DNA]</scope>
    <source>
        <strain evidence="4">S66</strain>
    </source>
</reference>
<evidence type="ECO:0000259" key="2">
    <source>
        <dbReference type="Pfam" id="PF07589"/>
    </source>
</evidence>
<dbReference type="Pfam" id="PF07589">
    <property type="entry name" value="PEP-CTERM"/>
    <property type="match status" value="1"/>
</dbReference>
<feature type="chain" id="PRO_5007469611" description="Ice-binding protein C-terminal domain-containing protein" evidence="1">
    <location>
        <begin position="26"/>
        <end position="251"/>
    </location>
</feature>
<organism evidence="3 4">
    <name type="scientific">Paraglaciecola hydrolytica</name>
    <dbReference type="NCBI Taxonomy" id="1799789"/>
    <lineage>
        <taxon>Bacteria</taxon>
        <taxon>Pseudomonadati</taxon>
        <taxon>Pseudomonadota</taxon>
        <taxon>Gammaproteobacteria</taxon>
        <taxon>Alteromonadales</taxon>
        <taxon>Alteromonadaceae</taxon>
        <taxon>Paraglaciecola</taxon>
    </lineage>
</organism>
<proteinExistence type="predicted"/>